<reference evidence="7" key="1">
    <citation type="submission" date="2025-08" db="UniProtKB">
        <authorList>
            <consortium name="RefSeq"/>
        </authorList>
    </citation>
    <scope>IDENTIFICATION</scope>
    <source>
        <tissue evidence="7">Whole organism</tissue>
    </source>
</reference>
<dbReference type="SUPFAM" id="SSF50978">
    <property type="entry name" value="WD40 repeat-like"/>
    <property type="match status" value="3"/>
</dbReference>
<evidence type="ECO:0000256" key="4">
    <source>
        <dbReference type="SAM" id="MobiDB-lite"/>
    </source>
</evidence>
<dbReference type="PANTHER" id="PTHR13720">
    <property type="entry name" value="WD-40 REPEAT PROTEIN"/>
    <property type="match status" value="1"/>
</dbReference>
<gene>
    <name evidence="7" type="primary">LOC108679729</name>
</gene>
<dbReference type="InterPro" id="IPR050630">
    <property type="entry name" value="WD_repeat_EMAP"/>
</dbReference>
<dbReference type="GO" id="GO:0000226">
    <property type="term" value="P:microtubule cytoskeleton organization"/>
    <property type="evidence" value="ECO:0007669"/>
    <property type="project" value="TreeGrafter"/>
</dbReference>
<feature type="compositionally biased region" description="Polar residues" evidence="4">
    <location>
        <begin position="86"/>
        <end position="101"/>
    </location>
</feature>
<keyword evidence="2" id="KW-0677">Repeat</keyword>
<dbReference type="InterPro" id="IPR036322">
    <property type="entry name" value="WD40_repeat_dom_sf"/>
</dbReference>
<dbReference type="GO" id="GO:0008017">
    <property type="term" value="F:microtubule binding"/>
    <property type="evidence" value="ECO:0007669"/>
    <property type="project" value="TreeGrafter"/>
</dbReference>
<dbReference type="InterPro" id="IPR055442">
    <property type="entry name" value="Beta-prop_EML-like_2nd"/>
</dbReference>
<dbReference type="InterPro" id="IPR015943">
    <property type="entry name" value="WD40/YVTN_repeat-like_dom_sf"/>
</dbReference>
<dbReference type="Pfam" id="PF23414">
    <property type="entry name" value="Beta-prop_EML_2"/>
    <property type="match status" value="1"/>
</dbReference>
<dbReference type="Pfam" id="PF23409">
    <property type="entry name" value="Beta-prop_EML"/>
    <property type="match status" value="1"/>
</dbReference>
<feature type="compositionally biased region" description="Low complexity" evidence="4">
    <location>
        <begin position="146"/>
        <end position="157"/>
    </location>
</feature>
<feature type="compositionally biased region" description="Polar residues" evidence="4">
    <location>
        <begin position="46"/>
        <end position="57"/>
    </location>
</feature>
<feature type="compositionally biased region" description="Polar residues" evidence="4">
    <location>
        <begin position="253"/>
        <end position="263"/>
    </location>
</feature>
<dbReference type="Proteomes" id="UP000694843">
    <property type="component" value="Unplaced"/>
</dbReference>
<dbReference type="OMA" id="ATHEDHV"/>
<dbReference type="SMART" id="SM00320">
    <property type="entry name" value="WD40"/>
    <property type="match status" value="11"/>
</dbReference>
<dbReference type="CTD" id="39617"/>
<proteinExistence type="predicted"/>
<keyword evidence="1 3" id="KW-0853">WD repeat</keyword>
<evidence type="ECO:0000256" key="3">
    <source>
        <dbReference type="PROSITE-ProRule" id="PRU00221"/>
    </source>
</evidence>
<dbReference type="Pfam" id="PF03451">
    <property type="entry name" value="HELP"/>
    <property type="match status" value="1"/>
</dbReference>
<dbReference type="InterPro" id="IPR003533">
    <property type="entry name" value="Doublecortin_dom"/>
</dbReference>
<dbReference type="Pfam" id="PF03607">
    <property type="entry name" value="DCX"/>
    <property type="match status" value="1"/>
</dbReference>
<feature type="region of interest" description="Disordered" evidence="4">
    <location>
        <begin position="510"/>
        <end position="542"/>
    </location>
</feature>
<dbReference type="Gene3D" id="3.10.20.230">
    <property type="entry name" value="Doublecortin domain"/>
    <property type="match status" value="2"/>
</dbReference>
<dbReference type="AlphaFoldDB" id="A0A8B7PF69"/>
<feature type="region of interest" description="Disordered" evidence="4">
    <location>
        <begin position="45"/>
        <end position="281"/>
    </location>
</feature>
<sequence length="1205" mass="134176">MAKGNEAIVQQYPPVKLELPIIKITKPESDEDEDDEKLYIGMDDYWNNTWHPTQSTAKNKLPTLKNNKKKNTQNPTKKQETKTENSQKSGGKKTSSFNKVSQPKKKERIEKPMVSPEVVAESSLFNGFSSRNRIPDTPEMADIQIKSKSNAGKNASSLDSGPEAINETKDETHNNMKAKGVKKLVPSKSESEKARVMESEEDPESKNSDEYHITGPKGQDLYDEAPPPLPPLNNAPPMRRSVSRSALPPPAQASRTVSAVNTPRSERGMKSSKRRSKDDSRIQYELQLDDHEFFKNSAEKDPWHPRTIRVFRNGDRYYPGYDYTFKPGRDVLNLEGLCDKISDRIGLVRGARYVYGLDGSRKYRLEELEDGGSYVAASDRKFINLAYGKIRPSWRAGNTPNWSVRARNEDTAEVQKSSADSNKSNGGGKPGSRDGRTITVVNQLDHTQERSVLVNLKTVQAWEDVVADLGQVLRMRGNLILQTPWGQDVKSFSQFNNDFAAVETFYLAPLDGPGDTPTPPGSASDAAARGGRRSVDPARKVQRTKRGVALASNLRRHTSEPSLNGALDEQMELASGRSAVVEIKGAKKVLLAPRRDVLHNPHHPSHMLELDWVYGYRGWDTRKNLWVVKSGEMLYFVATIAVLYDRTDDHQRHYTGHTEDIQCMALHPNGIVVASGQRASQGHRLTANVQVWDSRSLRTLHVLGEGELGVGILALDFSTRNNGEYLLAVDGDREHLLSVWAWTKQVIFGRVATHEDHVWGAAFHPHDNNLIVTHGRGLLSIWSRRKDGIFTRTDLLKNTTVRNVLAIAFTPPGDVITGDSDGLLTVWSVDAEGDYYVLKQFKAHDGGVSALYLLSEGTLLSGGEKDRRVVAWDCDEDFDAILETQLPEASGGVRTVTPQRPGMNDANIYVGTIRNMILEGSLQRRFNQVVFGHSRQLWGLAINPRDGTVATAGYDKQIVCWEHNKLIWRIQAQSECVSVACHPSGSVLAVGTIDGHLVVVRADNGKHVATVRVCGSPLSCLSYHKSGDTLAVGSQNGSLYLYKSTREGLVYTRYSKMIGDQPLSAIDWAESGKFLQTVTSDYDLTFWSLRTLSSVSYDADVQDEFWVTQTCPLGYYVHGIWSGRKDSPIQVTVDRSPKGDLLAAGDTKGNVRLYRYPVLSTRAGYHQYKVYTSYVSSVRFSMADRLLFTTGGTDAALLRWRVPLM</sequence>
<dbReference type="PROSITE" id="PS50082">
    <property type="entry name" value="WD_REPEATS_2"/>
    <property type="match status" value="2"/>
</dbReference>
<feature type="compositionally biased region" description="Polar residues" evidence="4">
    <location>
        <begin position="123"/>
        <end position="132"/>
    </location>
</feature>
<evidence type="ECO:0000256" key="1">
    <source>
        <dbReference type="ARBA" id="ARBA00022574"/>
    </source>
</evidence>
<dbReference type="InterPro" id="IPR055439">
    <property type="entry name" value="Beta-prop_EML_1st"/>
</dbReference>
<feature type="compositionally biased region" description="Basic and acidic residues" evidence="4">
    <location>
        <begin position="189"/>
        <end position="212"/>
    </location>
</feature>
<feature type="domain" description="Doublecortin" evidence="5">
    <location>
        <begin position="306"/>
        <end position="388"/>
    </location>
</feature>
<dbReference type="RefSeq" id="XP_018023931.1">
    <property type="nucleotide sequence ID" value="XM_018168442.2"/>
</dbReference>
<evidence type="ECO:0000313" key="6">
    <source>
        <dbReference type="Proteomes" id="UP000694843"/>
    </source>
</evidence>
<evidence type="ECO:0000256" key="2">
    <source>
        <dbReference type="ARBA" id="ARBA00022737"/>
    </source>
</evidence>
<organism evidence="6 7">
    <name type="scientific">Hyalella azteca</name>
    <name type="common">Amphipod</name>
    <dbReference type="NCBI Taxonomy" id="294128"/>
    <lineage>
        <taxon>Eukaryota</taxon>
        <taxon>Metazoa</taxon>
        <taxon>Ecdysozoa</taxon>
        <taxon>Arthropoda</taxon>
        <taxon>Crustacea</taxon>
        <taxon>Multicrustacea</taxon>
        <taxon>Malacostraca</taxon>
        <taxon>Eumalacostraca</taxon>
        <taxon>Peracarida</taxon>
        <taxon>Amphipoda</taxon>
        <taxon>Senticaudata</taxon>
        <taxon>Talitrida</taxon>
        <taxon>Talitroidea</taxon>
        <taxon>Hyalellidae</taxon>
        <taxon>Hyalella</taxon>
    </lineage>
</organism>
<dbReference type="InterPro" id="IPR005108">
    <property type="entry name" value="HELP"/>
</dbReference>
<evidence type="ECO:0000313" key="7">
    <source>
        <dbReference type="RefSeq" id="XP_018023931.1"/>
    </source>
</evidence>
<dbReference type="GeneID" id="108679729"/>
<accession>A0A8B7PF69</accession>
<dbReference type="GO" id="GO:0072686">
    <property type="term" value="C:mitotic spindle"/>
    <property type="evidence" value="ECO:0007669"/>
    <property type="project" value="TreeGrafter"/>
</dbReference>
<evidence type="ECO:0000259" key="5">
    <source>
        <dbReference type="PROSITE" id="PS50309"/>
    </source>
</evidence>
<feature type="repeat" description="WD" evidence="3">
    <location>
        <begin position="930"/>
        <end position="962"/>
    </location>
</feature>
<feature type="repeat" description="WD" evidence="3">
    <location>
        <begin position="841"/>
        <end position="873"/>
    </location>
</feature>
<dbReference type="SMART" id="SM00537">
    <property type="entry name" value="DCX"/>
    <property type="match status" value="1"/>
</dbReference>
<dbReference type="PROSITE" id="PS50309">
    <property type="entry name" value="DC"/>
    <property type="match status" value="1"/>
</dbReference>
<dbReference type="OrthoDB" id="6365783at2759"/>
<name>A0A8B7PF69_HYAAZ</name>
<feature type="compositionally biased region" description="Low complexity" evidence="4">
    <location>
        <begin position="511"/>
        <end position="529"/>
    </location>
</feature>
<feature type="compositionally biased region" description="Pro residues" evidence="4">
    <location>
        <begin position="225"/>
        <end position="234"/>
    </location>
</feature>
<dbReference type="SUPFAM" id="SSF89837">
    <property type="entry name" value="Doublecortin (DC)"/>
    <property type="match status" value="1"/>
</dbReference>
<dbReference type="Gene3D" id="2.130.10.10">
    <property type="entry name" value="YVTN repeat-like/Quinoprotein amine dehydrogenase"/>
    <property type="match status" value="2"/>
</dbReference>
<dbReference type="GO" id="GO:0035556">
    <property type="term" value="P:intracellular signal transduction"/>
    <property type="evidence" value="ECO:0007669"/>
    <property type="project" value="InterPro"/>
</dbReference>
<protein>
    <submittedName>
        <fullName evidence="7">Echinoderm microtubule-associated protein-like CG42247</fullName>
    </submittedName>
</protein>
<dbReference type="KEGG" id="hazt:108679729"/>
<dbReference type="InterPro" id="IPR001680">
    <property type="entry name" value="WD40_rpt"/>
</dbReference>
<keyword evidence="6" id="KW-1185">Reference proteome</keyword>
<dbReference type="InterPro" id="IPR036572">
    <property type="entry name" value="Doublecortin_dom_sf"/>
</dbReference>
<feature type="region of interest" description="Disordered" evidence="4">
    <location>
        <begin position="398"/>
        <end position="436"/>
    </location>
</feature>
<dbReference type="PANTHER" id="PTHR13720:SF55">
    <property type="entry name" value="ECHINODERM MICROTUBULE-ASSOCIATED PROTEIN-LIKE CG42247"/>
    <property type="match status" value="1"/>
</dbReference>